<dbReference type="Proteomes" id="UP000281985">
    <property type="component" value="Unassembled WGS sequence"/>
</dbReference>
<keyword evidence="2" id="KW-0808">Transferase</keyword>
<evidence type="ECO:0000259" key="1">
    <source>
        <dbReference type="Pfam" id="PF00534"/>
    </source>
</evidence>
<dbReference type="GO" id="GO:0016757">
    <property type="term" value="F:glycosyltransferase activity"/>
    <property type="evidence" value="ECO:0007669"/>
    <property type="project" value="InterPro"/>
</dbReference>
<reference evidence="2 3" key="1">
    <citation type="submission" date="2018-10" db="EMBL/GenBank/DDBJ databases">
        <title>Dokdonia luteus sp. nov., isolated from sea water.</title>
        <authorList>
            <person name="Zhou L.Y."/>
            <person name="Du Z.J."/>
        </authorList>
    </citation>
    <scope>NUCLEOTIDE SEQUENCE [LARGE SCALE GENOMIC DNA]</scope>
    <source>
        <strain evidence="2 3">SH27</strain>
    </source>
</reference>
<dbReference type="EMBL" id="REFV01000009">
    <property type="protein sequence ID" value="RMB57954.1"/>
    <property type="molecule type" value="Genomic_DNA"/>
</dbReference>
<protein>
    <submittedName>
        <fullName evidence="2">Glycosyltransferase</fullName>
    </submittedName>
</protein>
<proteinExistence type="predicted"/>
<gene>
    <name evidence="2" type="ORF">EAX61_10020</name>
</gene>
<keyword evidence="3" id="KW-1185">Reference proteome</keyword>
<dbReference type="OrthoDB" id="9790710at2"/>
<dbReference type="InterPro" id="IPR001296">
    <property type="entry name" value="Glyco_trans_1"/>
</dbReference>
<evidence type="ECO:0000313" key="2">
    <source>
        <dbReference type="EMBL" id="RMB57954.1"/>
    </source>
</evidence>
<evidence type="ECO:0000313" key="3">
    <source>
        <dbReference type="Proteomes" id="UP000281985"/>
    </source>
</evidence>
<organism evidence="2 3">
    <name type="scientific">Dokdonia sinensis</name>
    <dbReference type="NCBI Taxonomy" id="2479847"/>
    <lineage>
        <taxon>Bacteria</taxon>
        <taxon>Pseudomonadati</taxon>
        <taxon>Bacteroidota</taxon>
        <taxon>Flavobacteriia</taxon>
        <taxon>Flavobacteriales</taxon>
        <taxon>Flavobacteriaceae</taxon>
        <taxon>Dokdonia</taxon>
    </lineage>
</organism>
<dbReference type="Pfam" id="PF00534">
    <property type="entry name" value="Glycos_transf_1"/>
    <property type="match status" value="1"/>
</dbReference>
<dbReference type="AlphaFoldDB" id="A0A3M0FZ62"/>
<dbReference type="PANTHER" id="PTHR12526">
    <property type="entry name" value="GLYCOSYLTRANSFERASE"/>
    <property type="match status" value="1"/>
</dbReference>
<dbReference type="RefSeq" id="WP_121917557.1">
    <property type="nucleotide sequence ID" value="NZ_REFV01000009.1"/>
</dbReference>
<feature type="domain" description="Glycosyl transferase family 1" evidence="1">
    <location>
        <begin position="175"/>
        <end position="323"/>
    </location>
</feature>
<sequence length="358" mass="40524">MKKLVIIQTATPDYRAGFFNALRTAMGNNFQLYRGSRYFETSVKSDTTISAVDIGNHYLLGRRALFQTGIWHLVFKNVVLVLEMNPRIISNWIFLLLRMIVGKKTILWGHAWPRGGRDSKSDDLRNIMRNLAPAIVVYTEKQAAELLLRMPCKDIQAAPNALLSADQMELVTPEKTPLNLIYVGRLTKAKKPLFLAKSFFQSMDVIPKEAKLIFVGSGDQIELIEKFIIDNGLQDRILLMGHIGDYTKLRNLYSSSIFSVSPGYVGLSLTQSLGFGVPMLISRDEPHSPEIEAATENENTLFYKSDDAISFRESVKSIYKSRELWISKRPDIAMHCKKKYSVEAMANVFINLTNKYGA</sequence>
<dbReference type="Gene3D" id="3.40.50.2000">
    <property type="entry name" value="Glycogen Phosphorylase B"/>
    <property type="match status" value="2"/>
</dbReference>
<accession>A0A3M0FZ62</accession>
<dbReference type="SUPFAM" id="SSF53756">
    <property type="entry name" value="UDP-Glycosyltransferase/glycogen phosphorylase"/>
    <property type="match status" value="1"/>
</dbReference>
<name>A0A3M0FZ62_9FLAO</name>
<comment type="caution">
    <text evidence="2">The sequence shown here is derived from an EMBL/GenBank/DDBJ whole genome shotgun (WGS) entry which is preliminary data.</text>
</comment>